<dbReference type="SUPFAM" id="SSF81301">
    <property type="entry name" value="Nucleotidyltransferase"/>
    <property type="match status" value="1"/>
</dbReference>
<protein>
    <submittedName>
        <fullName evidence="2">Nucleotidyltransferase domain-containing protein</fullName>
    </submittedName>
</protein>
<dbReference type="RefSeq" id="WP_170282557.1">
    <property type="nucleotide sequence ID" value="NZ_JABEQY010000035.1"/>
</dbReference>
<dbReference type="Proteomes" id="UP000530654">
    <property type="component" value="Unassembled WGS sequence"/>
</dbReference>
<accession>A0A7Y2W8I2</accession>
<feature type="domain" description="Polymerase nucleotidyl transferase" evidence="1">
    <location>
        <begin position="25"/>
        <end position="68"/>
    </location>
</feature>
<sequence length="269" mass="30698">MSAIHPKELENAGSELVTVAQDHFKADPNVLAIFIGGSLAAGTADEFSDIDLRVVVNSEHHKRFVESREEIPKQWPGFLFNEWVPRAQHCVSHFRPFLKIDIFYYSASAFLPSPWYRLPIKILHDPRGVVADVIRRSDGLQFTVTETDIDFSISKSLAAAHETYRRVRRGDLFYAQTLLDELRLHVMHADDWLFDRTPQTTVHSKFHQRASENIRAALIASYCLYDADAILAALRSLVSIYGEQVIRLHEKFPLSRPLENDISALKVIC</sequence>
<dbReference type="Gene3D" id="3.30.460.10">
    <property type="entry name" value="Beta Polymerase, domain 2"/>
    <property type="match status" value="1"/>
</dbReference>
<comment type="caution">
    <text evidence="2">The sequence shown here is derived from an EMBL/GenBank/DDBJ whole genome shotgun (WGS) entry which is preliminary data.</text>
</comment>
<evidence type="ECO:0000259" key="1">
    <source>
        <dbReference type="Pfam" id="PF01909"/>
    </source>
</evidence>
<name>A0A7Y2W8I2_9HYPH</name>
<evidence type="ECO:0000313" key="3">
    <source>
        <dbReference type="Proteomes" id="UP000530654"/>
    </source>
</evidence>
<dbReference type="InterPro" id="IPR002934">
    <property type="entry name" value="Polymerase_NTP_transf_dom"/>
</dbReference>
<organism evidence="2 3">
    <name type="scientific">Rhizobium laguerreae</name>
    <dbReference type="NCBI Taxonomy" id="1076926"/>
    <lineage>
        <taxon>Bacteria</taxon>
        <taxon>Pseudomonadati</taxon>
        <taxon>Pseudomonadota</taxon>
        <taxon>Alphaproteobacteria</taxon>
        <taxon>Hyphomicrobiales</taxon>
        <taxon>Rhizobiaceae</taxon>
        <taxon>Rhizobium/Agrobacterium group</taxon>
        <taxon>Rhizobium</taxon>
    </lineage>
</organism>
<evidence type="ECO:0000313" key="2">
    <source>
        <dbReference type="EMBL" id="NNH67248.1"/>
    </source>
</evidence>
<dbReference type="GO" id="GO:0016779">
    <property type="term" value="F:nucleotidyltransferase activity"/>
    <property type="evidence" value="ECO:0007669"/>
    <property type="project" value="InterPro"/>
</dbReference>
<dbReference type="InterPro" id="IPR043519">
    <property type="entry name" value="NT_sf"/>
</dbReference>
<proteinExistence type="predicted"/>
<keyword evidence="2" id="KW-0808">Transferase</keyword>
<dbReference type="Pfam" id="PF01909">
    <property type="entry name" value="NTP_transf_2"/>
    <property type="match status" value="1"/>
</dbReference>
<reference evidence="2 3" key="1">
    <citation type="submission" date="2020-04" db="EMBL/GenBank/DDBJ databases">
        <title>Rhizobium bacterial biofertilizers improve the content of phenolic compounds of Lactuca sativa L. under non-saline and saline-stress conditions.</title>
        <authorList>
            <person name="Ayuso-Calles M."/>
            <person name="Garcia-Estevez I."/>
            <person name="Jimenez-Gomez A."/>
            <person name="Flores-Felix J.D."/>
            <person name="Escribano-Bailon M."/>
            <person name="Rivas R."/>
        </authorList>
    </citation>
    <scope>NUCLEOTIDE SEQUENCE [LARGE SCALE GENOMIC DNA]</scope>
    <source>
        <strain evidence="2 3">GPTR02</strain>
    </source>
</reference>
<dbReference type="AlphaFoldDB" id="A0A7Y2W8I2"/>
<dbReference type="EMBL" id="JABEQY010000035">
    <property type="protein sequence ID" value="NNH67248.1"/>
    <property type="molecule type" value="Genomic_DNA"/>
</dbReference>
<dbReference type="CDD" id="cd05403">
    <property type="entry name" value="NT_KNTase_like"/>
    <property type="match status" value="1"/>
</dbReference>
<gene>
    <name evidence="2" type="ORF">HLI17_28970</name>
</gene>